<comment type="caution">
    <text evidence="1">The sequence shown here is derived from an EMBL/GenBank/DDBJ whole genome shotgun (WGS) entry which is preliminary data.</text>
</comment>
<dbReference type="OrthoDB" id="834772at2"/>
<evidence type="ECO:0000313" key="2">
    <source>
        <dbReference type="Proteomes" id="UP000319204"/>
    </source>
</evidence>
<gene>
    <name evidence="1" type="ORF">FOT42_017460</name>
</gene>
<proteinExistence type="predicted"/>
<dbReference type="Proteomes" id="UP000319204">
    <property type="component" value="Unassembled WGS sequence"/>
</dbReference>
<dbReference type="SUPFAM" id="SSF101898">
    <property type="entry name" value="NHL repeat"/>
    <property type="match status" value="1"/>
</dbReference>
<dbReference type="EMBL" id="VNIK02000019">
    <property type="protein sequence ID" value="KAB5483730.1"/>
    <property type="molecule type" value="Genomic_DNA"/>
</dbReference>
<keyword evidence="2" id="KW-1185">Reference proteome</keyword>
<organism evidence="1 2">
    <name type="scientific">Flagellimonas hadalis</name>
    <dbReference type="NCBI Taxonomy" id="2597517"/>
    <lineage>
        <taxon>Bacteria</taxon>
        <taxon>Pseudomonadati</taxon>
        <taxon>Bacteroidota</taxon>
        <taxon>Flavobacteriia</taxon>
        <taxon>Flavobacteriales</taxon>
        <taxon>Flavobacteriaceae</taxon>
        <taxon>Flagellimonas</taxon>
    </lineage>
</organism>
<dbReference type="AlphaFoldDB" id="A0A5N5IJV1"/>
<sequence>MEHTTKISILKWGIMTLFLAFVSCNEDDNAMMDDDMYSDDDGMMEEGRRAALYVTNNENGAITKYDLTNDTQVTLGTPSMAAEGIYYDATEDLVVQASRSANWLEAFAEIGTFDMDTDLDISFKGNADLESPRELAVYGDFYVVADNGSNKFFVYKKTGTSFSLETTVQVPFAVWGVAFKGSDLYAVVDISSDLAVFYDFLDNATDDMLYPNKRVTIEGIVRTHGLAYSGSDDVMVMTDIGDAANTDDDGGFHVILDFSAKFDALSDGEVLPVSMQTRVAGPATYMGNPIDVAYDSETDAVYVSDIGTGKVLGFTAIGSGGNIAPTFNKDLTSASSIYFSSDETDGDYGSASEMGMTQLYTTNTTDGNVVVYDILSGTSKTIITGSTSSEGIYYSALNDFMIQASRSNLQLEYYGGFSLTADGILASLDFSGSMDLMSPREIAVYGNKVVVSDNMEHTFYVYSYNGTSFTLMNTFDIDFDVWGITFMGNDLLAVVDNSSDLAIFSNFLANTEDCVLPATKRVTIEGIVRTHGITYSASDDVLVMTDIGDAANTMDDGGIHTMAGFTALINATENGGTIALASQKRIAGSNTQLGNPIDVAYDAKTKTIYISEIGNGKVLGFENCWDIEGNVSPSWSEDLAGSSSMYLYNN</sequence>
<dbReference type="SUPFAM" id="SSF63829">
    <property type="entry name" value="Calcium-dependent phosphotriesterase"/>
    <property type="match status" value="1"/>
</dbReference>
<dbReference type="PROSITE" id="PS51257">
    <property type="entry name" value="PROKAR_LIPOPROTEIN"/>
    <property type="match status" value="1"/>
</dbReference>
<dbReference type="SUPFAM" id="SSF63825">
    <property type="entry name" value="YWTD domain"/>
    <property type="match status" value="1"/>
</dbReference>
<protein>
    <submittedName>
        <fullName evidence="1">Uncharacterized protein</fullName>
    </submittedName>
</protein>
<accession>A0A5N5IJV1</accession>
<evidence type="ECO:0000313" key="1">
    <source>
        <dbReference type="EMBL" id="KAB5483730.1"/>
    </source>
</evidence>
<reference evidence="1" key="1">
    <citation type="submission" date="2019-10" db="EMBL/GenBank/DDBJ databases">
        <title>Muricauda hadale sp. nov., a piezophilic bacterium isolated from hadopelagic water of the Mariana Trench.</title>
        <authorList>
            <person name="Wei Y."/>
        </authorList>
    </citation>
    <scope>NUCLEOTIDE SEQUENCE [LARGE SCALE GENOMIC DNA]</scope>
    <source>
        <strain evidence="1">MT-229</strain>
    </source>
</reference>
<name>A0A5N5IJV1_9FLAO</name>